<dbReference type="Gene3D" id="2.60.40.790">
    <property type="match status" value="1"/>
</dbReference>
<dbReference type="Proteomes" id="UP000623967">
    <property type="component" value="Unassembled WGS sequence"/>
</dbReference>
<accession>A0ABS1THE9</accession>
<dbReference type="Pfam" id="PF00011">
    <property type="entry name" value="HSP20"/>
    <property type="match status" value="1"/>
</dbReference>
<reference evidence="4 5" key="1">
    <citation type="submission" date="2021-01" db="EMBL/GenBank/DDBJ databases">
        <title>Genome public.</title>
        <authorList>
            <person name="Liu C."/>
            <person name="Sun Q."/>
        </authorList>
    </citation>
    <scope>NUCLEOTIDE SEQUENCE [LARGE SCALE GENOMIC DNA]</scope>
    <source>
        <strain evidence="4 5">YIM B02564</strain>
    </source>
</reference>
<evidence type="ECO:0000313" key="5">
    <source>
        <dbReference type="Proteomes" id="UP000623967"/>
    </source>
</evidence>
<protein>
    <submittedName>
        <fullName evidence="4">Hsp20/alpha crystallin family protein</fullName>
    </submittedName>
</protein>
<dbReference type="CDD" id="cd06464">
    <property type="entry name" value="ACD_sHsps-like"/>
    <property type="match status" value="1"/>
</dbReference>
<dbReference type="EMBL" id="JAESWB010000005">
    <property type="protein sequence ID" value="MBL4950672.1"/>
    <property type="molecule type" value="Genomic_DNA"/>
</dbReference>
<evidence type="ECO:0000256" key="1">
    <source>
        <dbReference type="PROSITE-ProRule" id="PRU00285"/>
    </source>
</evidence>
<comment type="caution">
    <text evidence="4">The sequence shown here is derived from an EMBL/GenBank/DDBJ whole genome shotgun (WGS) entry which is preliminary data.</text>
</comment>
<gene>
    <name evidence="4" type="ORF">JK635_00240</name>
</gene>
<dbReference type="InterPro" id="IPR002068">
    <property type="entry name" value="A-crystallin/Hsp20_dom"/>
</dbReference>
<dbReference type="PROSITE" id="PS01031">
    <property type="entry name" value="SHSP"/>
    <property type="match status" value="1"/>
</dbReference>
<name>A0ABS1THE9_9BACI</name>
<sequence length="134" mass="15690">MNKKKSTEHQSPDPDWMEQWLRDFFLDPHTEYEDNAIFKIDIYETDDHWIVEVVLQDYASSEIKVKVENSKLIISAQKQNHSPLTSFPKKERIIDFPFVIIRHGVTAVFQNGLLEIFITKAENGSGKNRYIPLP</sequence>
<proteinExistence type="inferred from homology"/>
<dbReference type="SUPFAM" id="SSF49764">
    <property type="entry name" value="HSP20-like chaperones"/>
    <property type="match status" value="1"/>
</dbReference>
<feature type="domain" description="SHSP" evidence="3">
    <location>
        <begin position="31"/>
        <end position="134"/>
    </location>
</feature>
<evidence type="ECO:0000256" key="2">
    <source>
        <dbReference type="RuleBase" id="RU003616"/>
    </source>
</evidence>
<dbReference type="InterPro" id="IPR008978">
    <property type="entry name" value="HSP20-like_chaperone"/>
</dbReference>
<comment type="similarity">
    <text evidence="1 2">Belongs to the small heat shock protein (HSP20) family.</text>
</comment>
<organism evidence="4 5">
    <name type="scientific">Neobacillus paridis</name>
    <dbReference type="NCBI Taxonomy" id="2803862"/>
    <lineage>
        <taxon>Bacteria</taxon>
        <taxon>Bacillati</taxon>
        <taxon>Bacillota</taxon>
        <taxon>Bacilli</taxon>
        <taxon>Bacillales</taxon>
        <taxon>Bacillaceae</taxon>
        <taxon>Neobacillus</taxon>
    </lineage>
</organism>
<keyword evidence="5" id="KW-1185">Reference proteome</keyword>
<dbReference type="RefSeq" id="WP_202651265.1">
    <property type="nucleotide sequence ID" value="NZ_JAESWB010000005.1"/>
</dbReference>
<evidence type="ECO:0000259" key="3">
    <source>
        <dbReference type="PROSITE" id="PS01031"/>
    </source>
</evidence>
<evidence type="ECO:0000313" key="4">
    <source>
        <dbReference type="EMBL" id="MBL4950672.1"/>
    </source>
</evidence>